<evidence type="ECO:0000313" key="3">
    <source>
        <dbReference type="Proteomes" id="UP000199139"/>
    </source>
</evidence>
<dbReference type="Proteomes" id="UP000321773">
    <property type="component" value="Unassembled WGS sequence"/>
</dbReference>
<dbReference type="OrthoDB" id="2960746at2"/>
<dbReference type="InterPro" id="IPR020909">
    <property type="entry name" value="UPF0736"/>
</dbReference>
<dbReference type="EMBL" id="BJWJ01000020">
    <property type="protein sequence ID" value="GEM04928.1"/>
    <property type="molecule type" value="Genomic_DNA"/>
</dbReference>
<dbReference type="RefSeq" id="WP_062321204.1">
    <property type="nucleotide sequence ID" value="NZ_BJWJ01000020.1"/>
</dbReference>
<evidence type="ECO:0000313" key="2">
    <source>
        <dbReference type="EMBL" id="SFS71844.1"/>
    </source>
</evidence>
<organism evidence="2 3">
    <name type="scientific">Halolactibacillus miurensis</name>
    <dbReference type="NCBI Taxonomy" id="306541"/>
    <lineage>
        <taxon>Bacteria</taxon>
        <taxon>Bacillati</taxon>
        <taxon>Bacillota</taxon>
        <taxon>Bacilli</taxon>
        <taxon>Bacillales</taxon>
        <taxon>Bacillaceae</taxon>
        <taxon>Halolactibacillus</taxon>
    </lineage>
</organism>
<gene>
    <name evidence="1" type="ORF">HMI01_19160</name>
    <name evidence="2" type="ORF">SAMN05421668_107129</name>
</gene>
<dbReference type="Pfam" id="PF12227">
    <property type="entry name" value="DUF3603"/>
    <property type="match status" value="1"/>
</dbReference>
<protein>
    <submittedName>
        <fullName evidence="1">UPF0736 protein</fullName>
    </submittedName>
</protein>
<dbReference type="STRING" id="306541.SAMN05421668_107129"/>
<evidence type="ECO:0000313" key="4">
    <source>
        <dbReference type="Proteomes" id="UP000321773"/>
    </source>
</evidence>
<dbReference type="Proteomes" id="UP000199139">
    <property type="component" value="Unassembled WGS sequence"/>
</dbReference>
<evidence type="ECO:0000313" key="1">
    <source>
        <dbReference type="EMBL" id="GEM04928.1"/>
    </source>
</evidence>
<sequence length="242" mass="28815">MSCVHHVKVNWFEAETEPLMISPYYEWRKRDFLDTYQTLPVLCLEPSTFHLIETSLAPLPKELMRRMFQSSYKHHHRYDFGAIICDQTAVLAIDTLGYDFPLLKSRLTPIKEKQVLTMCQTLKPCQYQIEKQRETPSIYHLTHPHLVGLTRKEREIKSLLLFMLEQLTLNEQYEALTYFTTLYYRLKKRPAKDFGPSFLEELKTGYTAVHEELVKNMLPLDACYQELYEEAVVEETFEHFQY</sequence>
<reference evidence="2 3" key="1">
    <citation type="submission" date="2016-10" db="EMBL/GenBank/DDBJ databases">
        <authorList>
            <person name="de Groot N.N."/>
        </authorList>
    </citation>
    <scope>NUCLEOTIDE SEQUENCE [LARGE SCALE GENOMIC DNA]</scope>
    <source>
        <strain evidence="2 3">DSM 17074</strain>
    </source>
</reference>
<dbReference type="EMBL" id="FPAI01000007">
    <property type="protein sequence ID" value="SFS71844.1"/>
    <property type="molecule type" value="Genomic_DNA"/>
</dbReference>
<reference evidence="1 4" key="2">
    <citation type="submission" date="2019-07" db="EMBL/GenBank/DDBJ databases">
        <title>Whole genome shotgun sequence of Halolactibacillus miurensis NBRC 100873.</title>
        <authorList>
            <person name="Hosoyama A."/>
            <person name="Uohara A."/>
            <person name="Ohji S."/>
            <person name="Ichikawa N."/>
        </authorList>
    </citation>
    <scope>NUCLEOTIDE SEQUENCE [LARGE SCALE GENOMIC DNA]</scope>
    <source>
        <strain evidence="1 4">NBRC 100873</strain>
    </source>
</reference>
<name>A0A1I6S4M4_9BACI</name>
<proteinExistence type="predicted"/>
<accession>A0A1I6S4M4</accession>
<dbReference type="AlphaFoldDB" id="A0A1I6S4M4"/>
<keyword evidence="4" id="KW-1185">Reference proteome</keyword>